<dbReference type="InterPro" id="IPR029058">
    <property type="entry name" value="AB_hydrolase_fold"/>
</dbReference>
<dbReference type="AlphaFoldDB" id="A0A7X0SSU4"/>
<reference evidence="3 4" key="1">
    <citation type="submission" date="2020-08" db="EMBL/GenBank/DDBJ databases">
        <title>Cohnella phylogeny.</title>
        <authorList>
            <person name="Dunlap C."/>
        </authorList>
    </citation>
    <scope>NUCLEOTIDE SEQUENCE [LARGE SCALE GENOMIC DNA]</scope>
    <source>
        <strain evidence="3 4">CBP 2801</strain>
    </source>
</reference>
<dbReference type="PANTHER" id="PTHR48081">
    <property type="entry name" value="AB HYDROLASE SUPERFAMILY PROTEIN C4A8.06C"/>
    <property type="match status" value="1"/>
</dbReference>
<evidence type="ECO:0000313" key="4">
    <source>
        <dbReference type="Proteomes" id="UP000564644"/>
    </source>
</evidence>
<dbReference type="InterPro" id="IPR050300">
    <property type="entry name" value="GDXG_lipolytic_enzyme"/>
</dbReference>
<evidence type="ECO:0000256" key="1">
    <source>
        <dbReference type="ARBA" id="ARBA00022801"/>
    </source>
</evidence>
<evidence type="ECO:0000313" key="3">
    <source>
        <dbReference type="EMBL" id="MBB6734235.1"/>
    </source>
</evidence>
<name>A0A7X0SSU4_9BACL</name>
<keyword evidence="1 3" id="KW-0378">Hydrolase</keyword>
<accession>A0A7X0SSU4</accession>
<protein>
    <submittedName>
        <fullName evidence="3">Alpha/beta hydrolase</fullName>
    </submittedName>
</protein>
<dbReference type="RefSeq" id="WP_185131876.1">
    <property type="nucleotide sequence ID" value="NZ_JACJVO010000032.1"/>
</dbReference>
<dbReference type="Pfam" id="PF20434">
    <property type="entry name" value="BD-FAE"/>
    <property type="match status" value="1"/>
</dbReference>
<dbReference type="EMBL" id="JACJVO010000032">
    <property type="protein sequence ID" value="MBB6734235.1"/>
    <property type="molecule type" value="Genomic_DNA"/>
</dbReference>
<keyword evidence="4" id="KW-1185">Reference proteome</keyword>
<evidence type="ECO:0000259" key="2">
    <source>
        <dbReference type="Pfam" id="PF20434"/>
    </source>
</evidence>
<comment type="caution">
    <text evidence="3">The sequence shown here is derived from an EMBL/GenBank/DDBJ whole genome shotgun (WGS) entry which is preliminary data.</text>
</comment>
<dbReference type="Gene3D" id="3.40.50.1820">
    <property type="entry name" value="alpha/beta hydrolase"/>
    <property type="match status" value="1"/>
</dbReference>
<dbReference type="Proteomes" id="UP000564644">
    <property type="component" value="Unassembled WGS sequence"/>
</dbReference>
<dbReference type="InterPro" id="IPR049492">
    <property type="entry name" value="BD-FAE-like_dom"/>
</dbReference>
<organism evidence="3 4">
    <name type="scientific">Cohnella zeiphila</name>
    <dbReference type="NCBI Taxonomy" id="2761120"/>
    <lineage>
        <taxon>Bacteria</taxon>
        <taxon>Bacillati</taxon>
        <taxon>Bacillota</taxon>
        <taxon>Bacilli</taxon>
        <taxon>Bacillales</taxon>
        <taxon>Paenibacillaceae</taxon>
        <taxon>Cohnella</taxon>
    </lineage>
</organism>
<dbReference type="SUPFAM" id="SSF53474">
    <property type="entry name" value="alpha/beta-Hydrolases"/>
    <property type="match status" value="1"/>
</dbReference>
<proteinExistence type="predicted"/>
<sequence length="291" mass="32349">MDVSGEWELLPEDRAETIVYRRIGGYDLRLLLLRPDQSEPGSSPCIIFIHGGGFTGGEAEMLLPQCRWFAKRGFACVTADYRLMKMEEERPAADSVTLDECIADCKAAVRFVRRHADRWGIDPGRIVLAGESAGGYLACAVSALHDLEAPGEDTTVSCVPDLLVAYNPITQLAGKWGHWVQDAPLPDEPPVAEGEAARRLARFRRARRLSPLWSLTERHPPLLIMHGLEDAVVLPEDSAAYADKVSELGVEVRLELLPGSDHAFALFNYRASDEEIGHALETTLKFVRRFW</sequence>
<dbReference type="GO" id="GO:0016787">
    <property type="term" value="F:hydrolase activity"/>
    <property type="evidence" value="ECO:0007669"/>
    <property type="project" value="UniProtKB-KW"/>
</dbReference>
<feature type="domain" description="BD-FAE-like" evidence="2">
    <location>
        <begin position="39"/>
        <end position="243"/>
    </location>
</feature>
<gene>
    <name evidence="3" type="ORF">H7C18_25260</name>
</gene>